<keyword evidence="2 10" id="KW-0444">Lipid biosynthesis</keyword>
<evidence type="ECO:0000256" key="2">
    <source>
        <dbReference type="ARBA" id="ARBA00022516"/>
    </source>
</evidence>
<keyword evidence="7 10" id="KW-0472">Membrane</keyword>
<evidence type="ECO:0000313" key="13">
    <source>
        <dbReference type="EMBL" id="VFK03350.1"/>
    </source>
</evidence>
<keyword evidence="1 10" id="KW-1003">Cell membrane</keyword>
<accession>A0A450UZP7</accession>
<feature type="transmembrane region" description="Helical" evidence="10">
    <location>
        <begin position="6"/>
        <end position="28"/>
    </location>
</feature>
<comment type="pathway">
    <text evidence="10">Lipid metabolism; phospholipid metabolism.</text>
</comment>
<dbReference type="Pfam" id="PF02660">
    <property type="entry name" value="G3P_acyltransf"/>
    <property type="match status" value="1"/>
</dbReference>
<comment type="subcellular location">
    <subcellularLocation>
        <location evidence="10">Cell membrane</location>
        <topology evidence="10">Multi-pass membrane protein</topology>
    </subcellularLocation>
</comment>
<dbReference type="InterPro" id="IPR003811">
    <property type="entry name" value="G3P_acylTferase_PlsY"/>
</dbReference>
<evidence type="ECO:0000256" key="5">
    <source>
        <dbReference type="ARBA" id="ARBA00022989"/>
    </source>
</evidence>
<keyword evidence="8 10" id="KW-0594">Phospholipid biosynthesis</keyword>
<dbReference type="PANTHER" id="PTHR30309:SF0">
    <property type="entry name" value="GLYCEROL-3-PHOSPHATE ACYLTRANSFERASE-RELATED"/>
    <property type="match status" value="1"/>
</dbReference>
<name>A0A450UZP7_9GAMM</name>
<dbReference type="HAMAP" id="MF_01043">
    <property type="entry name" value="PlsY"/>
    <property type="match status" value="1"/>
</dbReference>
<comment type="similarity">
    <text evidence="10">Belongs to the PlsY family.</text>
</comment>
<evidence type="ECO:0000313" key="12">
    <source>
        <dbReference type="EMBL" id="VFJ98215.1"/>
    </source>
</evidence>
<dbReference type="EC" id="2.3.1.275" evidence="10"/>
<keyword evidence="6 10" id="KW-0443">Lipid metabolism</keyword>
<comment type="subunit">
    <text evidence="10">Probably interacts with PlsX.</text>
</comment>
<dbReference type="SMART" id="SM01207">
    <property type="entry name" value="G3P_acyltransf"/>
    <property type="match status" value="1"/>
</dbReference>
<evidence type="ECO:0000256" key="9">
    <source>
        <dbReference type="ARBA" id="ARBA00023264"/>
    </source>
</evidence>
<gene>
    <name evidence="10" type="primary">plsY</name>
    <name evidence="11" type="ORF">BECKH772A_GA0070896_101306</name>
    <name evidence="12" type="ORF">BECKH772B_GA0070898_101287</name>
    <name evidence="13" type="ORF">BECKH772C_GA0070978_101257</name>
</gene>
<dbReference type="PANTHER" id="PTHR30309">
    <property type="entry name" value="INNER MEMBRANE PROTEIN YGIH"/>
    <property type="match status" value="1"/>
</dbReference>
<evidence type="ECO:0000256" key="7">
    <source>
        <dbReference type="ARBA" id="ARBA00023136"/>
    </source>
</evidence>
<keyword evidence="5 10" id="KW-1133">Transmembrane helix</keyword>
<dbReference type="AlphaFoldDB" id="A0A450UZP7"/>
<evidence type="ECO:0000256" key="1">
    <source>
        <dbReference type="ARBA" id="ARBA00022475"/>
    </source>
</evidence>
<evidence type="ECO:0000256" key="8">
    <source>
        <dbReference type="ARBA" id="ARBA00023209"/>
    </source>
</evidence>
<keyword evidence="3 10" id="KW-0808">Transferase</keyword>
<reference evidence="11" key="1">
    <citation type="submission" date="2019-02" db="EMBL/GenBank/DDBJ databases">
        <authorList>
            <person name="Gruber-Vodicka R. H."/>
            <person name="Seah K. B. B."/>
        </authorList>
    </citation>
    <scope>NUCLEOTIDE SEQUENCE</scope>
    <source>
        <strain evidence="13">BECK_SA2B12</strain>
        <strain evidence="11">BECK_SA2B15</strain>
        <strain evidence="12">BECK_SA2B20</strain>
    </source>
</reference>
<sequence>MTIPIIILMLGIVGAYLVGSVSSAIVVCRLMGLPDPRTSGSGNPGATNVLRLGGKRAAVITLLGDVLKGFAPVFIAGLFIDLPPVLAAVGLAAFLGHVFPVLFRFQGGKGVATAFGAIAGISWPAALAVLGTWLLVAVIFRYSSLAALVSAFLAPFYTAYFAFEPVYISSILLVVLVIIWRHRANIQKLLAGTEMKIGQKP</sequence>
<evidence type="ECO:0000313" key="11">
    <source>
        <dbReference type="EMBL" id="VFJ97999.1"/>
    </source>
</evidence>
<evidence type="ECO:0000256" key="6">
    <source>
        <dbReference type="ARBA" id="ARBA00023098"/>
    </source>
</evidence>
<organism evidence="11">
    <name type="scientific">Candidatus Kentrum eta</name>
    <dbReference type="NCBI Taxonomy" id="2126337"/>
    <lineage>
        <taxon>Bacteria</taxon>
        <taxon>Pseudomonadati</taxon>
        <taxon>Pseudomonadota</taxon>
        <taxon>Gammaproteobacteria</taxon>
        <taxon>Candidatus Kentrum</taxon>
    </lineage>
</organism>
<dbReference type="GO" id="GO:0008654">
    <property type="term" value="P:phospholipid biosynthetic process"/>
    <property type="evidence" value="ECO:0007669"/>
    <property type="project" value="UniProtKB-UniRule"/>
</dbReference>
<dbReference type="GO" id="GO:0043772">
    <property type="term" value="F:acyl-phosphate glycerol-3-phosphate acyltransferase activity"/>
    <property type="evidence" value="ECO:0007669"/>
    <property type="project" value="UniProtKB-UniRule"/>
</dbReference>
<evidence type="ECO:0000256" key="3">
    <source>
        <dbReference type="ARBA" id="ARBA00022679"/>
    </source>
</evidence>
<keyword evidence="11" id="KW-0012">Acyltransferase</keyword>
<feature type="transmembrane region" description="Helical" evidence="10">
    <location>
        <begin position="160"/>
        <end position="180"/>
    </location>
</feature>
<evidence type="ECO:0000256" key="4">
    <source>
        <dbReference type="ARBA" id="ARBA00022692"/>
    </source>
</evidence>
<dbReference type="EMBL" id="CAADFG010000130">
    <property type="protein sequence ID" value="VFJ97999.1"/>
    <property type="molecule type" value="Genomic_DNA"/>
</dbReference>
<keyword evidence="4 10" id="KW-0812">Transmembrane</keyword>
<dbReference type="UniPathway" id="UPA00085"/>
<protein>
    <recommendedName>
        <fullName evidence="10">Glycerol-3-phosphate acyltransferase</fullName>
    </recommendedName>
    <alternativeName>
        <fullName evidence="10">Acyl-PO4 G3P acyltransferase</fullName>
    </alternativeName>
    <alternativeName>
        <fullName evidence="10">Acyl-phosphate--glycerol-3-phosphate acyltransferase</fullName>
    </alternativeName>
    <alternativeName>
        <fullName evidence="10">G3P acyltransferase</fullName>
        <shortName evidence="10">GPAT</shortName>
        <ecNumber evidence="10">2.3.1.275</ecNumber>
    </alternativeName>
    <alternativeName>
        <fullName evidence="10">Lysophosphatidic acid synthase</fullName>
        <shortName evidence="10">LPA synthase</shortName>
    </alternativeName>
</protein>
<feature type="transmembrane region" description="Helical" evidence="10">
    <location>
        <begin position="85"/>
        <end position="103"/>
    </location>
</feature>
<dbReference type="EMBL" id="CAADFI010000128">
    <property type="protein sequence ID" value="VFJ98215.1"/>
    <property type="molecule type" value="Genomic_DNA"/>
</dbReference>
<feature type="transmembrane region" description="Helical" evidence="10">
    <location>
        <begin position="57"/>
        <end position="79"/>
    </location>
</feature>
<comment type="catalytic activity">
    <reaction evidence="10">
        <text>an acyl phosphate + sn-glycerol 3-phosphate = a 1-acyl-sn-glycero-3-phosphate + phosphate</text>
        <dbReference type="Rhea" id="RHEA:34075"/>
        <dbReference type="ChEBI" id="CHEBI:43474"/>
        <dbReference type="ChEBI" id="CHEBI:57597"/>
        <dbReference type="ChEBI" id="CHEBI:57970"/>
        <dbReference type="ChEBI" id="CHEBI:59918"/>
        <dbReference type="EC" id="2.3.1.275"/>
    </reaction>
</comment>
<feature type="transmembrane region" description="Helical" evidence="10">
    <location>
        <begin position="115"/>
        <end position="140"/>
    </location>
</feature>
<keyword evidence="9 10" id="KW-1208">Phospholipid metabolism</keyword>
<proteinExistence type="inferred from homology"/>
<dbReference type="NCBIfam" id="TIGR00023">
    <property type="entry name" value="glycerol-3-phosphate 1-O-acyltransferase PlsY"/>
    <property type="match status" value="1"/>
</dbReference>
<evidence type="ECO:0000256" key="10">
    <source>
        <dbReference type="HAMAP-Rule" id="MF_01043"/>
    </source>
</evidence>
<dbReference type="GO" id="GO:0005886">
    <property type="term" value="C:plasma membrane"/>
    <property type="evidence" value="ECO:0007669"/>
    <property type="project" value="UniProtKB-SubCell"/>
</dbReference>
<comment type="function">
    <text evidence="10">Catalyzes the transfer of an acyl group from acyl-phosphate (acyl-PO(4)) to glycerol-3-phosphate (G3P) to form lysophosphatidic acid (LPA). This enzyme utilizes acyl-phosphate as fatty acyl donor, but not acyl-CoA or acyl-ACP.</text>
</comment>
<dbReference type="EMBL" id="CAADFJ010000125">
    <property type="protein sequence ID" value="VFK03350.1"/>
    <property type="molecule type" value="Genomic_DNA"/>
</dbReference>